<keyword evidence="7" id="KW-1185">Reference proteome</keyword>
<proteinExistence type="inferred from homology"/>
<dbReference type="OrthoDB" id="5241801at2"/>
<dbReference type="InterPro" id="IPR036661">
    <property type="entry name" value="Luciferase-like_sf"/>
</dbReference>
<dbReference type="GO" id="GO:0018684">
    <property type="term" value="F:2,5-diketocamphane 1,2-monooxygenase"/>
    <property type="evidence" value="ECO:0007669"/>
    <property type="project" value="UniProtKB-EC"/>
</dbReference>
<dbReference type="InterPro" id="IPR050766">
    <property type="entry name" value="Bact_Lucif_Oxidored"/>
</dbReference>
<comment type="caution">
    <text evidence="6">The sequence shown here is derived from an EMBL/GenBank/DDBJ whole genome shotgun (WGS) entry which is preliminary data.</text>
</comment>
<dbReference type="Pfam" id="PF00296">
    <property type="entry name" value="Bac_luciferase"/>
    <property type="match status" value="1"/>
</dbReference>
<keyword evidence="2" id="KW-0285">Flavoprotein</keyword>
<reference evidence="6 7" key="1">
    <citation type="submission" date="2019-10" db="EMBL/GenBank/DDBJ databases">
        <title>Nocardia macrotermitis sp. nov. and Nocardia aurantia sp. nov., isolated from the gut of fungus growing-termite Macrotermes natalensis.</title>
        <authorList>
            <person name="Benndorf R."/>
            <person name="Schwitalla J."/>
            <person name="Martin K."/>
            <person name="De Beer W."/>
            <person name="Kaster A.-K."/>
            <person name="Vollmers J."/>
            <person name="Poulsen M."/>
            <person name="Beemelmanns C."/>
        </authorList>
    </citation>
    <scope>NUCLEOTIDE SEQUENCE [LARGE SCALE GENOMIC DNA]</scope>
    <source>
        <strain evidence="6 7">RB56</strain>
    </source>
</reference>
<keyword evidence="4 6" id="KW-0503">Monooxygenase</keyword>
<dbReference type="GO" id="GO:0005829">
    <property type="term" value="C:cytosol"/>
    <property type="evidence" value="ECO:0007669"/>
    <property type="project" value="TreeGrafter"/>
</dbReference>
<gene>
    <name evidence="6" type="primary">camP</name>
    <name evidence="6" type="ORF">NRB56_24630</name>
</gene>
<feature type="domain" description="Luciferase-like" evidence="5">
    <location>
        <begin position="1"/>
        <end position="322"/>
    </location>
</feature>
<dbReference type="SUPFAM" id="SSF51679">
    <property type="entry name" value="Bacterial luciferase-like"/>
    <property type="match status" value="1"/>
</dbReference>
<evidence type="ECO:0000259" key="5">
    <source>
        <dbReference type="Pfam" id="PF00296"/>
    </source>
</evidence>
<dbReference type="PANTHER" id="PTHR30137:SF16">
    <property type="entry name" value="BLL0895 PROTEIN"/>
    <property type="match status" value="1"/>
</dbReference>
<dbReference type="EC" id="1.14.14.108" evidence="6"/>
<dbReference type="InterPro" id="IPR011251">
    <property type="entry name" value="Luciferase-like_dom"/>
</dbReference>
<dbReference type="AlphaFoldDB" id="A0A7K0DPZ5"/>
<accession>A0A7K0DPZ5</accession>
<sequence>MQVGAYLMNCHPPERRNADRHRVDLEQIQLLERAGLGEVWLAEQRTTGWGRGPAPDLLIAQAFSRTSTIRLGPLAHLPFQHPVDTAHRAAYLDRLSGGRYQFGVASGSLPSDRPLSGIDRMPGLHRAMTFDALDMIVRLWTGGPERHRGRFRFVDVPDEPETVLGHCPAPCPHPPIALAAIRADSAHHRLAGARGYLPISPAVAPDNRYLARHFANVAGGAAEAGRFADRADWRIVRDVYVADTDAEARRRARTGAMGRYWEQILLPLYLRLGLAPLLGRLPNGRTVDPEHIDLDFVADRLWLTGSPDTVTEHLADLSRETGGFGTLLLNVHDFGDELPAWRRSIELLTTEVLPRVRARDAVGVRSRSRTGEAVRGSITHFPTRTAEI</sequence>
<name>A0A7K0DPZ5_9NOCA</name>
<dbReference type="RefSeq" id="WP_153341558.1">
    <property type="nucleotide sequence ID" value="NZ_WEGI01000005.1"/>
</dbReference>
<dbReference type="Gene3D" id="3.20.20.30">
    <property type="entry name" value="Luciferase-like domain"/>
    <property type="match status" value="1"/>
</dbReference>
<dbReference type="Proteomes" id="UP000431401">
    <property type="component" value="Unassembled WGS sequence"/>
</dbReference>
<organism evidence="6 7">
    <name type="scientific">Nocardia aurantia</name>
    <dbReference type="NCBI Taxonomy" id="2585199"/>
    <lineage>
        <taxon>Bacteria</taxon>
        <taxon>Bacillati</taxon>
        <taxon>Actinomycetota</taxon>
        <taxon>Actinomycetes</taxon>
        <taxon>Mycobacteriales</taxon>
        <taxon>Nocardiaceae</taxon>
        <taxon>Nocardia</taxon>
    </lineage>
</organism>
<evidence type="ECO:0000313" key="7">
    <source>
        <dbReference type="Proteomes" id="UP000431401"/>
    </source>
</evidence>
<dbReference type="EMBL" id="WEGI01000005">
    <property type="protein sequence ID" value="MQY26884.1"/>
    <property type="molecule type" value="Genomic_DNA"/>
</dbReference>
<dbReference type="PANTHER" id="PTHR30137">
    <property type="entry name" value="LUCIFERASE-LIKE MONOOXYGENASE"/>
    <property type="match status" value="1"/>
</dbReference>
<evidence type="ECO:0000256" key="1">
    <source>
        <dbReference type="ARBA" id="ARBA00010426"/>
    </source>
</evidence>
<evidence type="ECO:0000256" key="3">
    <source>
        <dbReference type="ARBA" id="ARBA00023002"/>
    </source>
</evidence>
<evidence type="ECO:0000256" key="2">
    <source>
        <dbReference type="ARBA" id="ARBA00022630"/>
    </source>
</evidence>
<keyword evidence="3 6" id="KW-0560">Oxidoreductase</keyword>
<evidence type="ECO:0000256" key="4">
    <source>
        <dbReference type="ARBA" id="ARBA00023033"/>
    </source>
</evidence>
<protein>
    <submittedName>
        <fullName evidence="6">2,5-diketocamphane 1,2-monooxygenase</fullName>
        <ecNumber evidence="6">1.14.14.108</ecNumber>
    </submittedName>
</protein>
<comment type="similarity">
    <text evidence="1">Belongs to the bacterial luciferase oxidoreductase family.</text>
</comment>
<evidence type="ECO:0000313" key="6">
    <source>
        <dbReference type="EMBL" id="MQY26884.1"/>
    </source>
</evidence>